<sequence>MAGQLNLEQIIETLKKCERISEAQIKFLADASKDLLIREKNVVSIRTPVTVCGDIHGQFWDLMELFTIGGEVPWTTYLFMGDFVDRGYHSVETFLLLLAFKLKYPERMYLIRGNHESKDVTQVYGFYDECLRKFGSINVWKCCLDVFNVLPLAAIVDGRVFCVHGGLSPDVALIDQICNLDRVKEVPREGPMCDLLWSDPEDMRGYGPSPRGAGVLFGGDVVDKFRTDNKLDYVARAHQLVLEGFKWHFRQTLVTVWSAPNYCYR</sequence>
<dbReference type="Pfam" id="PF00149">
    <property type="entry name" value="Metallophos"/>
    <property type="match status" value="1"/>
</dbReference>
<gene>
    <name evidence="7" type="ORF">AAG570_003074</name>
</gene>
<dbReference type="EMBL" id="JBFDAA010000013">
    <property type="protein sequence ID" value="KAL1122747.1"/>
    <property type="molecule type" value="Genomic_DNA"/>
</dbReference>
<dbReference type="InterPro" id="IPR006186">
    <property type="entry name" value="Ser/Thr-sp_prot-phosphatase"/>
</dbReference>
<dbReference type="GO" id="GO:0004722">
    <property type="term" value="F:protein serine/threonine phosphatase activity"/>
    <property type="evidence" value="ECO:0007669"/>
    <property type="project" value="UniProtKB-EC"/>
</dbReference>
<feature type="domain" description="Serine/threonine specific protein phosphatases" evidence="6">
    <location>
        <begin position="111"/>
        <end position="116"/>
    </location>
</feature>
<keyword evidence="2" id="KW-0479">Metal-binding</keyword>
<accession>A0ABD0Y669</accession>
<evidence type="ECO:0000256" key="3">
    <source>
        <dbReference type="ARBA" id="ARBA00022801"/>
    </source>
</evidence>
<comment type="catalytic activity">
    <reaction evidence="5">
        <text>O-phospho-L-threonyl-[protein] + H2O = L-threonyl-[protein] + phosphate</text>
        <dbReference type="Rhea" id="RHEA:47004"/>
        <dbReference type="Rhea" id="RHEA-COMP:11060"/>
        <dbReference type="Rhea" id="RHEA-COMP:11605"/>
        <dbReference type="ChEBI" id="CHEBI:15377"/>
        <dbReference type="ChEBI" id="CHEBI:30013"/>
        <dbReference type="ChEBI" id="CHEBI:43474"/>
        <dbReference type="ChEBI" id="CHEBI:61977"/>
        <dbReference type="EC" id="3.1.3.16"/>
    </reaction>
</comment>
<dbReference type="Gene3D" id="3.60.21.10">
    <property type="match status" value="1"/>
</dbReference>
<evidence type="ECO:0000256" key="5">
    <source>
        <dbReference type="RuleBase" id="RU004273"/>
    </source>
</evidence>
<reference evidence="7 8" key="1">
    <citation type="submission" date="2024-07" db="EMBL/GenBank/DDBJ databases">
        <title>Chromosome-level genome assembly of the water stick insect Ranatra chinensis (Heteroptera: Nepidae).</title>
        <authorList>
            <person name="Liu X."/>
        </authorList>
    </citation>
    <scope>NUCLEOTIDE SEQUENCE [LARGE SCALE GENOMIC DNA]</scope>
    <source>
        <strain evidence="7">Cailab_2021Rc</strain>
        <tissue evidence="7">Muscle</tissue>
    </source>
</reference>
<keyword evidence="3 5" id="KW-0378">Hydrolase</keyword>
<comment type="similarity">
    <text evidence="5">Belongs to the PPP phosphatase family.</text>
</comment>
<dbReference type="GO" id="GO:0046872">
    <property type="term" value="F:metal ion binding"/>
    <property type="evidence" value="ECO:0007669"/>
    <property type="project" value="UniProtKB-KW"/>
</dbReference>
<dbReference type="SMART" id="SM00156">
    <property type="entry name" value="PP2Ac"/>
    <property type="match status" value="1"/>
</dbReference>
<keyword evidence="4" id="KW-0464">Manganese</keyword>
<keyword evidence="8" id="KW-1185">Reference proteome</keyword>
<organism evidence="7 8">
    <name type="scientific">Ranatra chinensis</name>
    <dbReference type="NCBI Taxonomy" id="642074"/>
    <lineage>
        <taxon>Eukaryota</taxon>
        <taxon>Metazoa</taxon>
        <taxon>Ecdysozoa</taxon>
        <taxon>Arthropoda</taxon>
        <taxon>Hexapoda</taxon>
        <taxon>Insecta</taxon>
        <taxon>Pterygota</taxon>
        <taxon>Neoptera</taxon>
        <taxon>Paraneoptera</taxon>
        <taxon>Hemiptera</taxon>
        <taxon>Heteroptera</taxon>
        <taxon>Panheteroptera</taxon>
        <taxon>Nepomorpha</taxon>
        <taxon>Nepidae</taxon>
        <taxon>Ranatrinae</taxon>
        <taxon>Ranatra</taxon>
    </lineage>
</organism>
<proteinExistence type="inferred from homology"/>
<evidence type="ECO:0000259" key="6">
    <source>
        <dbReference type="PROSITE" id="PS00125"/>
    </source>
</evidence>
<dbReference type="Proteomes" id="UP001558652">
    <property type="component" value="Unassembled WGS sequence"/>
</dbReference>
<protein>
    <recommendedName>
        <fullName evidence="5">Serine/threonine-protein phosphatase</fullName>
        <ecNumber evidence="5">3.1.3.16</ecNumber>
    </recommendedName>
</protein>
<dbReference type="SUPFAM" id="SSF56300">
    <property type="entry name" value="Metallo-dependent phosphatases"/>
    <property type="match status" value="1"/>
</dbReference>
<dbReference type="PANTHER" id="PTHR45619">
    <property type="entry name" value="SERINE/THREONINE-PROTEIN PHOSPHATASE PP2A-RELATED"/>
    <property type="match status" value="1"/>
</dbReference>
<dbReference type="EC" id="3.1.3.16" evidence="5"/>
<dbReference type="InterPro" id="IPR004843">
    <property type="entry name" value="Calcineurin-like_PHP"/>
</dbReference>
<dbReference type="PROSITE" id="PS00125">
    <property type="entry name" value="SER_THR_PHOSPHATASE"/>
    <property type="match status" value="1"/>
</dbReference>
<dbReference type="InterPro" id="IPR029052">
    <property type="entry name" value="Metallo-depent_PP-like"/>
</dbReference>
<comment type="caution">
    <text evidence="7">The sequence shown here is derived from an EMBL/GenBank/DDBJ whole genome shotgun (WGS) entry which is preliminary data.</text>
</comment>
<dbReference type="PRINTS" id="PR00114">
    <property type="entry name" value="STPHPHTASE"/>
</dbReference>
<comment type="cofactor">
    <cofactor evidence="1">
        <name>Mn(2+)</name>
        <dbReference type="ChEBI" id="CHEBI:29035"/>
    </cofactor>
</comment>
<dbReference type="InterPro" id="IPR047129">
    <property type="entry name" value="PPA2-like"/>
</dbReference>
<evidence type="ECO:0000256" key="4">
    <source>
        <dbReference type="ARBA" id="ARBA00023211"/>
    </source>
</evidence>
<name>A0ABD0Y669_9HEMI</name>
<evidence type="ECO:0000256" key="1">
    <source>
        <dbReference type="ARBA" id="ARBA00001936"/>
    </source>
</evidence>
<evidence type="ECO:0000313" key="8">
    <source>
        <dbReference type="Proteomes" id="UP001558652"/>
    </source>
</evidence>
<dbReference type="AlphaFoldDB" id="A0ABD0Y669"/>
<evidence type="ECO:0000313" key="7">
    <source>
        <dbReference type="EMBL" id="KAL1122747.1"/>
    </source>
</evidence>
<evidence type="ECO:0000256" key="2">
    <source>
        <dbReference type="ARBA" id="ARBA00022723"/>
    </source>
</evidence>